<keyword evidence="3" id="KW-0813">Transport</keyword>
<evidence type="ECO:0000256" key="1">
    <source>
        <dbReference type="ARBA" id="ARBA00004383"/>
    </source>
</evidence>
<reference evidence="12 13" key="1">
    <citation type="submission" date="2020-08" db="EMBL/GenBank/DDBJ databases">
        <title>The Agave Microbiome: Exploring the role of microbial communities in plant adaptations to desert environments.</title>
        <authorList>
            <person name="Partida-Martinez L.P."/>
        </authorList>
    </citation>
    <scope>NUCLEOTIDE SEQUENCE [LARGE SCALE GENOMIC DNA]</scope>
    <source>
        <strain evidence="12 13">AS2.3</strain>
    </source>
</reference>
<dbReference type="EMBL" id="JACCBY010000002">
    <property type="protein sequence ID" value="NYD90048.1"/>
    <property type="molecule type" value="Genomic_DNA"/>
</dbReference>
<dbReference type="Pfam" id="PF03544">
    <property type="entry name" value="TonB_C"/>
    <property type="match status" value="1"/>
</dbReference>
<dbReference type="GO" id="GO:0055085">
    <property type="term" value="P:transmembrane transport"/>
    <property type="evidence" value="ECO:0007669"/>
    <property type="project" value="InterPro"/>
</dbReference>
<comment type="caution">
    <text evidence="12">The sequence shown here is derived from an EMBL/GenBank/DDBJ whole genome shotgun (WGS) entry which is preliminary data.</text>
</comment>
<accession>A0A7Y9K0N6</accession>
<sequence>MIPSAPSRYGGCPRCRQAGRLCTAMLLLGVAVAVQLRLREPDPVRTPPPTLMLFNIDAAPPASPPVPVQPKQAKQVTPPHPASPPVRPVVATSLDAPVPVVRTVVPVAAAIERAPPTPPSPQPAPPPAAPPVPDAPPAPAAAGSSATSWEGQVLARLAKVKAYPEAARRAGIEGIVLVRFTVVRDGALLGVALAASSGSPMLDHAATAAVTRAAPFPPIPPARPDRIELTVPVSFSLSSVRS</sequence>
<keyword evidence="13" id="KW-1185">Reference proteome</keyword>
<name>A0A7Y9K0N6_9SPHN</name>
<dbReference type="GO" id="GO:0015031">
    <property type="term" value="P:protein transport"/>
    <property type="evidence" value="ECO:0007669"/>
    <property type="project" value="UniProtKB-KW"/>
</dbReference>
<dbReference type="InterPro" id="IPR006260">
    <property type="entry name" value="TonB/TolA_C"/>
</dbReference>
<keyword evidence="8" id="KW-1133">Transmembrane helix</keyword>
<comment type="similarity">
    <text evidence="2">Belongs to the TonB family.</text>
</comment>
<keyword evidence="9" id="KW-0472">Membrane</keyword>
<dbReference type="Proteomes" id="UP000517753">
    <property type="component" value="Unassembled WGS sequence"/>
</dbReference>
<protein>
    <submittedName>
        <fullName evidence="12">Protein TonB</fullName>
    </submittedName>
</protein>
<evidence type="ECO:0000313" key="12">
    <source>
        <dbReference type="EMBL" id="NYD90048.1"/>
    </source>
</evidence>
<comment type="subcellular location">
    <subcellularLocation>
        <location evidence="1">Cell inner membrane</location>
        <topology evidence="1">Single-pass membrane protein</topology>
        <orientation evidence="1">Periplasmic side</orientation>
    </subcellularLocation>
</comment>
<dbReference type="PANTHER" id="PTHR33446">
    <property type="entry name" value="PROTEIN TONB-RELATED"/>
    <property type="match status" value="1"/>
</dbReference>
<evidence type="ECO:0000256" key="8">
    <source>
        <dbReference type="ARBA" id="ARBA00022989"/>
    </source>
</evidence>
<dbReference type="InterPro" id="IPR051045">
    <property type="entry name" value="TonB-dependent_transducer"/>
</dbReference>
<evidence type="ECO:0000256" key="9">
    <source>
        <dbReference type="ARBA" id="ARBA00023136"/>
    </source>
</evidence>
<evidence type="ECO:0000313" key="13">
    <source>
        <dbReference type="Proteomes" id="UP000517753"/>
    </source>
</evidence>
<evidence type="ECO:0000256" key="6">
    <source>
        <dbReference type="ARBA" id="ARBA00022692"/>
    </source>
</evidence>
<dbReference type="PROSITE" id="PS52015">
    <property type="entry name" value="TONB_CTD"/>
    <property type="match status" value="1"/>
</dbReference>
<feature type="region of interest" description="Disordered" evidence="10">
    <location>
        <begin position="62"/>
        <end position="88"/>
    </location>
</feature>
<dbReference type="Gene3D" id="3.30.1150.10">
    <property type="match status" value="1"/>
</dbReference>
<proteinExistence type="inferred from homology"/>
<keyword evidence="6" id="KW-0812">Transmembrane</keyword>
<evidence type="ECO:0000256" key="7">
    <source>
        <dbReference type="ARBA" id="ARBA00022927"/>
    </source>
</evidence>
<feature type="compositionally biased region" description="Pro residues" evidence="10">
    <location>
        <begin position="78"/>
        <end position="87"/>
    </location>
</feature>
<evidence type="ECO:0000256" key="4">
    <source>
        <dbReference type="ARBA" id="ARBA00022475"/>
    </source>
</evidence>
<dbReference type="InterPro" id="IPR037682">
    <property type="entry name" value="TonB_C"/>
</dbReference>
<evidence type="ECO:0000256" key="3">
    <source>
        <dbReference type="ARBA" id="ARBA00022448"/>
    </source>
</evidence>
<feature type="domain" description="TonB C-terminal" evidence="11">
    <location>
        <begin position="148"/>
        <end position="242"/>
    </location>
</feature>
<dbReference type="GO" id="GO:0005886">
    <property type="term" value="C:plasma membrane"/>
    <property type="evidence" value="ECO:0007669"/>
    <property type="project" value="UniProtKB-SubCell"/>
</dbReference>
<gene>
    <name evidence="12" type="ORF">HD841_001828</name>
</gene>
<keyword evidence="7" id="KW-0653">Protein transport</keyword>
<evidence type="ECO:0000256" key="5">
    <source>
        <dbReference type="ARBA" id="ARBA00022519"/>
    </source>
</evidence>
<organism evidence="12 13">
    <name type="scientific">Sphingomonas melonis</name>
    <dbReference type="NCBI Taxonomy" id="152682"/>
    <lineage>
        <taxon>Bacteria</taxon>
        <taxon>Pseudomonadati</taxon>
        <taxon>Pseudomonadota</taxon>
        <taxon>Alphaproteobacteria</taxon>
        <taxon>Sphingomonadales</taxon>
        <taxon>Sphingomonadaceae</taxon>
        <taxon>Sphingomonas</taxon>
    </lineage>
</organism>
<evidence type="ECO:0000256" key="2">
    <source>
        <dbReference type="ARBA" id="ARBA00006555"/>
    </source>
</evidence>
<keyword evidence="5" id="KW-0997">Cell inner membrane</keyword>
<evidence type="ECO:0000256" key="10">
    <source>
        <dbReference type="SAM" id="MobiDB-lite"/>
    </source>
</evidence>
<keyword evidence="4" id="KW-1003">Cell membrane</keyword>
<dbReference type="SUPFAM" id="SSF74653">
    <property type="entry name" value="TolA/TonB C-terminal domain"/>
    <property type="match status" value="1"/>
</dbReference>
<evidence type="ECO:0000259" key="11">
    <source>
        <dbReference type="PROSITE" id="PS52015"/>
    </source>
</evidence>
<feature type="compositionally biased region" description="Pro residues" evidence="10">
    <location>
        <begin position="115"/>
        <end position="139"/>
    </location>
</feature>
<dbReference type="NCBIfam" id="TIGR01352">
    <property type="entry name" value="tonB_Cterm"/>
    <property type="match status" value="1"/>
</dbReference>
<feature type="region of interest" description="Disordered" evidence="10">
    <location>
        <begin position="113"/>
        <end position="145"/>
    </location>
</feature>
<dbReference type="AlphaFoldDB" id="A0A7Y9K0N6"/>
<dbReference type="RefSeq" id="WP_179508516.1">
    <property type="nucleotide sequence ID" value="NZ_JACCBY010000002.1"/>
</dbReference>